<dbReference type="GO" id="GO:0006082">
    <property type="term" value="P:organic acid metabolic process"/>
    <property type="evidence" value="ECO:0007669"/>
    <property type="project" value="TreeGrafter"/>
</dbReference>
<dbReference type="GO" id="GO:0005506">
    <property type="term" value="F:iron ion binding"/>
    <property type="evidence" value="ECO:0007669"/>
    <property type="project" value="InterPro"/>
</dbReference>
<dbReference type="PRINTS" id="PR00463">
    <property type="entry name" value="EP450I"/>
</dbReference>
<dbReference type="InterPro" id="IPR050182">
    <property type="entry name" value="Cytochrome_P450_fam2"/>
</dbReference>
<dbReference type="Ensembl" id="ENSSRHT00000100350.1">
    <property type="protein sequence ID" value="ENSSRHP00000097695.1"/>
    <property type="gene ID" value="ENSSRHG00000047891.1"/>
</dbReference>
<evidence type="ECO:0000256" key="1">
    <source>
        <dbReference type="ARBA" id="ARBA00001971"/>
    </source>
</evidence>
<dbReference type="GO" id="GO:0006805">
    <property type="term" value="P:xenobiotic metabolic process"/>
    <property type="evidence" value="ECO:0007669"/>
    <property type="project" value="TreeGrafter"/>
</dbReference>
<dbReference type="Pfam" id="PF00067">
    <property type="entry name" value="p450"/>
    <property type="match status" value="2"/>
</dbReference>
<keyword evidence="4" id="KW-0408">Iron</keyword>
<keyword evidence="3" id="KW-0479">Metal-binding</keyword>
<evidence type="ECO:0000256" key="2">
    <source>
        <dbReference type="ARBA" id="ARBA00010617"/>
    </source>
</evidence>
<dbReference type="Gene3D" id="1.10.630.10">
    <property type="entry name" value="Cytochrome P450"/>
    <property type="match status" value="2"/>
</dbReference>
<evidence type="ECO:0000256" key="4">
    <source>
        <dbReference type="ARBA" id="ARBA00023004"/>
    </source>
</evidence>
<dbReference type="GO" id="GO:0020037">
    <property type="term" value="F:heme binding"/>
    <property type="evidence" value="ECO:0007669"/>
    <property type="project" value="InterPro"/>
</dbReference>
<accession>A0A673NAH9</accession>
<comment type="cofactor">
    <cofactor evidence="1">
        <name>heme</name>
        <dbReference type="ChEBI" id="CHEBI:30413"/>
    </cofactor>
</comment>
<dbReference type="SUPFAM" id="SSF48264">
    <property type="entry name" value="Cytochrome P450"/>
    <property type="match status" value="1"/>
</dbReference>
<name>A0A673NAH9_9TELE</name>
<reference evidence="5" key="2">
    <citation type="submission" date="2025-09" db="UniProtKB">
        <authorList>
            <consortium name="Ensembl"/>
        </authorList>
    </citation>
    <scope>IDENTIFICATION</scope>
</reference>
<dbReference type="GO" id="GO:0016712">
    <property type="term" value="F:oxidoreductase activity, acting on paired donors, with incorporation or reduction of molecular oxygen, reduced flavin or flavoprotein as one donor, and incorporation of one atom of oxygen"/>
    <property type="evidence" value="ECO:0007669"/>
    <property type="project" value="TreeGrafter"/>
</dbReference>
<comment type="similarity">
    <text evidence="2">Belongs to the cytochrome P450 family.</text>
</comment>
<reference evidence="5" key="1">
    <citation type="submission" date="2025-08" db="UniProtKB">
        <authorList>
            <consortium name="Ensembl"/>
        </authorList>
    </citation>
    <scope>IDENTIFICATION</scope>
</reference>
<dbReference type="InterPro" id="IPR036396">
    <property type="entry name" value="Cyt_P450_sf"/>
</dbReference>
<proteinExistence type="inferred from homology"/>
<dbReference type="InterPro" id="IPR001128">
    <property type="entry name" value="Cyt_P450"/>
</dbReference>
<dbReference type="Proteomes" id="UP000472270">
    <property type="component" value="Unassembled WGS sequence"/>
</dbReference>
<sequence length="274" mass="31294">MVFFVEGKPFDPQHAIQNAVSNIICSIVFGDRFDYDNKCFAYLLEIVKENIIQSGSLTGQVFNLLPIIKHFPGPHQKIYQNAEDLKAFIRKAVKTHRETLDPDSPRDFIDAYLLEIEKQKSNEDSTFHENNMVMSVSDLFLAGTDTTATTIRWGLIFLTQNPDVQAQTVDHGPRKCQVDGIDSQVISLHELIICTKLRGFDIPKGTVIYTNLTAILTDKEHWKYPDTFNPENFLDDNGHFFKPESFLPFSLGESPLTFQLCKDSLALCKYIFYI</sequence>
<keyword evidence="6" id="KW-1185">Reference proteome</keyword>
<dbReference type="GO" id="GO:0005737">
    <property type="term" value="C:cytoplasm"/>
    <property type="evidence" value="ECO:0007669"/>
    <property type="project" value="TreeGrafter"/>
</dbReference>
<dbReference type="PANTHER" id="PTHR24300">
    <property type="entry name" value="CYTOCHROME P450 508A4-RELATED"/>
    <property type="match status" value="1"/>
</dbReference>
<organism evidence="5 6">
    <name type="scientific">Sinocyclocheilus rhinocerous</name>
    <dbReference type="NCBI Taxonomy" id="307959"/>
    <lineage>
        <taxon>Eukaryota</taxon>
        <taxon>Metazoa</taxon>
        <taxon>Chordata</taxon>
        <taxon>Craniata</taxon>
        <taxon>Vertebrata</taxon>
        <taxon>Euteleostomi</taxon>
        <taxon>Actinopterygii</taxon>
        <taxon>Neopterygii</taxon>
        <taxon>Teleostei</taxon>
        <taxon>Ostariophysi</taxon>
        <taxon>Cypriniformes</taxon>
        <taxon>Cyprinidae</taxon>
        <taxon>Cyprininae</taxon>
        <taxon>Sinocyclocheilus</taxon>
    </lineage>
</organism>
<protein>
    <submittedName>
        <fullName evidence="5">Uncharacterized protein</fullName>
    </submittedName>
</protein>
<dbReference type="InterPro" id="IPR002401">
    <property type="entry name" value="Cyt_P450_E_grp-I"/>
</dbReference>
<dbReference type="PANTHER" id="PTHR24300:SF326">
    <property type="entry name" value="CYTOCHROME P450-RELATED"/>
    <property type="match status" value="1"/>
</dbReference>
<evidence type="ECO:0000256" key="3">
    <source>
        <dbReference type="ARBA" id="ARBA00022723"/>
    </source>
</evidence>
<dbReference type="AlphaFoldDB" id="A0A673NAH9"/>
<evidence type="ECO:0000313" key="5">
    <source>
        <dbReference type="Ensembl" id="ENSSRHP00000097695.1"/>
    </source>
</evidence>
<evidence type="ECO:0000313" key="6">
    <source>
        <dbReference type="Proteomes" id="UP000472270"/>
    </source>
</evidence>